<evidence type="ECO:0000256" key="1">
    <source>
        <dbReference type="ARBA" id="ARBA00004651"/>
    </source>
</evidence>
<evidence type="ECO:0000313" key="8">
    <source>
        <dbReference type="Proteomes" id="UP001460888"/>
    </source>
</evidence>
<accession>A0ABV2AZQ8</accession>
<proteinExistence type="predicted"/>
<dbReference type="EMBL" id="APND01000002">
    <property type="protein sequence ID" value="MES1929136.1"/>
    <property type="molecule type" value="Genomic_DNA"/>
</dbReference>
<evidence type="ECO:0000256" key="4">
    <source>
        <dbReference type="ARBA" id="ARBA00022989"/>
    </source>
</evidence>
<evidence type="ECO:0000256" key="5">
    <source>
        <dbReference type="ARBA" id="ARBA00023136"/>
    </source>
</evidence>
<evidence type="ECO:0000256" key="2">
    <source>
        <dbReference type="ARBA" id="ARBA00022475"/>
    </source>
</evidence>
<keyword evidence="4 6" id="KW-1133">Transmembrane helix</keyword>
<evidence type="ECO:0000256" key="6">
    <source>
        <dbReference type="SAM" id="Phobius"/>
    </source>
</evidence>
<keyword evidence="2" id="KW-1003">Cell membrane</keyword>
<protein>
    <submittedName>
        <fullName evidence="7">ATP synthase I</fullName>
    </submittedName>
</protein>
<keyword evidence="3 6" id="KW-0812">Transmembrane</keyword>
<name>A0ABV2AZQ8_9GAMM</name>
<keyword evidence="8" id="KW-1185">Reference proteome</keyword>
<organism evidence="7 8">
    <name type="scientific">Salinisphaera dokdonensis CL-ES53</name>
    <dbReference type="NCBI Taxonomy" id="1304272"/>
    <lineage>
        <taxon>Bacteria</taxon>
        <taxon>Pseudomonadati</taxon>
        <taxon>Pseudomonadota</taxon>
        <taxon>Gammaproteobacteria</taxon>
        <taxon>Salinisphaerales</taxon>
        <taxon>Salinisphaeraceae</taxon>
        <taxon>Salinisphaera</taxon>
    </lineage>
</organism>
<gene>
    <name evidence="7" type="ORF">SADO_07767</name>
</gene>
<keyword evidence="5 6" id="KW-0472">Membrane</keyword>
<dbReference type="Pfam" id="PF03899">
    <property type="entry name" value="ATP-synt_I"/>
    <property type="match status" value="1"/>
</dbReference>
<feature type="transmembrane region" description="Helical" evidence="6">
    <location>
        <begin position="33"/>
        <end position="53"/>
    </location>
</feature>
<sequence length="116" mass="12563">MRLAWAVFAAQIITGLLMAVVFGVKGGSEPAMAALFGAVVAAVPGLWMALWMLPRRRQTDASKMARSFYWGELGKLGLTAGLFLTAALLFGQQFFALLATYVACLACYWLALILTR</sequence>
<comment type="caution">
    <text evidence="7">The sequence shown here is derived from an EMBL/GenBank/DDBJ whole genome shotgun (WGS) entry which is preliminary data.</text>
</comment>
<feature type="transmembrane region" description="Helical" evidence="6">
    <location>
        <begin position="96"/>
        <end position="114"/>
    </location>
</feature>
<dbReference type="InterPro" id="IPR005598">
    <property type="entry name" value="ATP_synth_I"/>
</dbReference>
<evidence type="ECO:0000256" key="3">
    <source>
        <dbReference type="ARBA" id="ARBA00022692"/>
    </source>
</evidence>
<dbReference type="Proteomes" id="UP001460888">
    <property type="component" value="Unassembled WGS sequence"/>
</dbReference>
<reference evidence="7 8" key="1">
    <citation type="submission" date="2013-03" db="EMBL/GenBank/DDBJ databases">
        <title>Salinisphaera dokdonensis CL-ES53 Genome Sequencing.</title>
        <authorList>
            <person name="Li C."/>
            <person name="Lai Q."/>
            <person name="Shao Z."/>
        </authorList>
    </citation>
    <scope>NUCLEOTIDE SEQUENCE [LARGE SCALE GENOMIC DNA]</scope>
    <source>
        <strain evidence="7 8">CL-ES53</strain>
    </source>
</reference>
<feature type="transmembrane region" description="Helical" evidence="6">
    <location>
        <begin position="73"/>
        <end position="90"/>
    </location>
</feature>
<comment type="subcellular location">
    <subcellularLocation>
        <location evidence="1">Cell membrane</location>
        <topology evidence="1">Multi-pass membrane protein</topology>
    </subcellularLocation>
</comment>
<evidence type="ECO:0000313" key="7">
    <source>
        <dbReference type="EMBL" id="MES1929136.1"/>
    </source>
</evidence>